<reference evidence="3" key="1">
    <citation type="journal article" date="2020" name="Stud. Mycol.">
        <title>101 Dothideomycetes genomes: a test case for predicting lifestyles and emergence of pathogens.</title>
        <authorList>
            <person name="Haridas S."/>
            <person name="Albert R."/>
            <person name="Binder M."/>
            <person name="Bloem J."/>
            <person name="Labutti K."/>
            <person name="Salamov A."/>
            <person name="Andreopoulos B."/>
            <person name="Baker S."/>
            <person name="Barry K."/>
            <person name="Bills G."/>
            <person name="Bluhm B."/>
            <person name="Cannon C."/>
            <person name="Castanera R."/>
            <person name="Culley D."/>
            <person name="Daum C."/>
            <person name="Ezra D."/>
            <person name="Gonzalez J."/>
            <person name="Henrissat B."/>
            <person name="Kuo A."/>
            <person name="Liang C."/>
            <person name="Lipzen A."/>
            <person name="Lutzoni F."/>
            <person name="Magnuson J."/>
            <person name="Mondo S."/>
            <person name="Nolan M."/>
            <person name="Ohm R."/>
            <person name="Pangilinan J."/>
            <person name="Park H.-J."/>
            <person name="Ramirez L."/>
            <person name="Alfaro M."/>
            <person name="Sun H."/>
            <person name="Tritt A."/>
            <person name="Yoshinaga Y."/>
            <person name="Zwiers L.-H."/>
            <person name="Turgeon B."/>
            <person name="Goodwin S."/>
            <person name="Spatafora J."/>
            <person name="Crous P."/>
            <person name="Grigoriev I."/>
        </authorList>
    </citation>
    <scope>NUCLEOTIDE SEQUENCE</scope>
    <source>
        <strain evidence="3">CBS 113979</strain>
    </source>
</reference>
<evidence type="ECO:0000259" key="2">
    <source>
        <dbReference type="Pfam" id="PF17046"/>
    </source>
</evidence>
<protein>
    <recommendedName>
        <fullName evidence="2">Fungal death-pathway protein SesB domain-containing protein</fullName>
    </recommendedName>
</protein>
<feature type="compositionally biased region" description="Polar residues" evidence="1">
    <location>
        <begin position="1"/>
        <end position="17"/>
    </location>
</feature>
<evidence type="ECO:0000313" key="3">
    <source>
        <dbReference type="EMBL" id="KAF1980744.1"/>
    </source>
</evidence>
<proteinExistence type="predicted"/>
<sequence length="87" mass="9299">MTTSQDATFSGSGNQGLQVGYNPGNIMTHHHYAPDRPETPPDPLILIPFARDPDFVTRETIFNQVEQKCAVSGSWTALVGLGGVGSV</sequence>
<gene>
    <name evidence="3" type="ORF">K402DRAFT_399156</name>
</gene>
<evidence type="ECO:0000313" key="4">
    <source>
        <dbReference type="Proteomes" id="UP000800041"/>
    </source>
</evidence>
<feature type="region of interest" description="Disordered" evidence="1">
    <location>
        <begin position="1"/>
        <end position="43"/>
    </location>
</feature>
<dbReference type="InterPro" id="IPR031469">
    <property type="entry name" value="SesB_dom"/>
</dbReference>
<feature type="domain" description="Fungal death-pathway protein SesB" evidence="2">
    <location>
        <begin position="7"/>
        <end position="26"/>
    </location>
</feature>
<keyword evidence="4" id="KW-1185">Reference proteome</keyword>
<evidence type="ECO:0000256" key="1">
    <source>
        <dbReference type="SAM" id="MobiDB-lite"/>
    </source>
</evidence>
<dbReference type="AlphaFoldDB" id="A0A6G1GIV0"/>
<dbReference type="Pfam" id="PF17046">
    <property type="entry name" value="Ses_B"/>
    <property type="match status" value="1"/>
</dbReference>
<accession>A0A6G1GIV0</accession>
<dbReference type="Proteomes" id="UP000800041">
    <property type="component" value="Unassembled WGS sequence"/>
</dbReference>
<dbReference type="EMBL" id="ML977223">
    <property type="protein sequence ID" value="KAF1980744.1"/>
    <property type="molecule type" value="Genomic_DNA"/>
</dbReference>
<name>A0A6G1GIV0_9PEZI</name>
<dbReference type="OrthoDB" id="3797059at2759"/>
<organism evidence="3 4">
    <name type="scientific">Aulographum hederae CBS 113979</name>
    <dbReference type="NCBI Taxonomy" id="1176131"/>
    <lineage>
        <taxon>Eukaryota</taxon>
        <taxon>Fungi</taxon>
        <taxon>Dikarya</taxon>
        <taxon>Ascomycota</taxon>
        <taxon>Pezizomycotina</taxon>
        <taxon>Dothideomycetes</taxon>
        <taxon>Pleosporomycetidae</taxon>
        <taxon>Aulographales</taxon>
        <taxon>Aulographaceae</taxon>
    </lineage>
</organism>